<dbReference type="FunFam" id="2.60.120.200:FF:000135">
    <property type="entry name" value="Related to KRE6-glucan synthase subunit"/>
    <property type="match status" value="1"/>
</dbReference>
<dbReference type="AlphaFoldDB" id="A0A5C5G441"/>
<keyword evidence="8" id="KW-0961">Cell wall biogenesis/degradation</keyword>
<keyword evidence="6 10" id="KW-0472">Membrane</keyword>
<dbReference type="GO" id="GO:0005886">
    <property type="term" value="C:plasma membrane"/>
    <property type="evidence" value="ECO:0007669"/>
    <property type="project" value="TreeGrafter"/>
</dbReference>
<comment type="caution">
    <text evidence="12">The sequence shown here is derived from an EMBL/GenBank/DDBJ whole genome shotgun (WGS) entry which is preliminary data.</text>
</comment>
<dbReference type="OrthoDB" id="412647at2759"/>
<name>A0A5C5G441_9BASI</name>
<evidence type="ECO:0000256" key="10">
    <source>
        <dbReference type="SAM" id="Phobius"/>
    </source>
</evidence>
<gene>
    <name evidence="12" type="ORF">DMC30DRAFT_371839</name>
</gene>
<dbReference type="GO" id="GO:0005789">
    <property type="term" value="C:endoplasmic reticulum membrane"/>
    <property type="evidence" value="ECO:0007669"/>
    <property type="project" value="TreeGrafter"/>
</dbReference>
<feature type="transmembrane region" description="Helical" evidence="10">
    <location>
        <begin position="158"/>
        <end position="186"/>
    </location>
</feature>
<reference evidence="12 13" key="1">
    <citation type="submission" date="2019-03" db="EMBL/GenBank/DDBJ databases">
        <title>Rhodosporidium diobovatum UCD-FST 08-225 genome sequencing, assembly, and annotation.</title>
        <authorList>
            <person name="Fakankun I.U."/>
            <person name="Fristensky B."/>
            <person name="Levin D.B."/>
        </authorList>
    </citation>
    <scope>NUCLEOTIDE SEQUENCE [LARGE SCALE GENOMIC DNA]</scope>
    <source>
        <strain evidence="12 13">UCD-FST 08-225</strain>
    </source>
</reference>
<keyword evidence="5 10" id="KW-1133">Transmembrane helix</keyword>
<accession>A0A5C5G441</accession>
<feature type="compositionally biased region" description="Basic and acidic residues" evidence="9">
    <location>
        <begin position="23"/>
        <end position="34"/>
    </location>
</feature>
<evidence type="ECO:0000256" key="2">
    <source>
        <dbReference type="ARBA" id="ARBA00010962"/>
    </source>
</evidence>
<comment type="similarity">
    <text evidence="2">Belongs to the SKN1/KRE6 family.</text>
</comment>
<evidence type="ECO:0000256" key="8">
    <source>
        <dbReference type="ARBA" id="ARBA00023316"/>
    </source>
</evidence>
<feature type="region of interest" description="Disordered" evidence="9">
    <location>
        <begin position="1"/>
        <end position="34"/>
    </location>
</feature>
<organism evidence="12 13">
    <name type="scientific">Rhodotorula diobovata</name>
    <dbReference type="NCBI Taxonomy" id="5288"/>
    <lineage>
        <taxon>Eukaryota</taxon>
        <taxon>Fungi</taxon>
        <taxon>Dikarya</taxon>
        <taxon>Basidiomycota</taxon>
        <taxon>Pucciniomycotina</taxon>
        <taxon>Microbotryomycetes</taxon>
        <taxon>Sporidiobolales</taxon>
        <taxon>Sporidiobolaceae</taxon>
        <taxon>Rhodotorula</taxon>
    </lineage>
</organism>
<protein>
    <submittedName>
        <fullName evidence="12">Beta-glucan synthesis-associated protein-domain-containing protein</fullName>
    </submittedName>
</protein>
<evidence type="ECO:0000256" key="7">
    <source>
        <dbReference type="ARBA" id="ARBA00023180"/>
    </source>
</evidence>
<dbReference type="PANTHER" id="PTHR31361">
    <property type="entry name" value="BETA-GLUCAN SYNTHESIS-ASSOCIATED PROTEIN KRE6-RELATED"/>
    <property type="match status" value="1"/>
</dbReference>
<evidence type="ECO:0000256" key="3">
    <source>
        <dbReference type="ARBA" id="ARBA00022692"/>
    </source>
</evidence>
<feature type="compositionally biased region" description="Polar residues" evidence="9">
    <location>
        <begin position="118"/>
        <end position="130"/>
    </location>
</feature>
<dbReference type="Proteomes" id="UP000311382">
    <property type="component" value="Unassembled WGS sequence"/>
</dbReference>
<dbReference type="PROSITE" id="PS51762">
    <property type="entry name" value="GH16_2"/>
    <property type="match status" value="1"/>
</dbReference>
<evidence type="ECO:0000256" key="4">
    <source>
        <dbReference type="ARBA" id="ARBA00022968"/>
    </source>
</evidence>
<evidence type="ECO:0000256" key="5">
    <source>
        <dbReference type="ARBA" id="ARBA00022989"/>
    </source>
</evidence>
<dbReference type="PANTHER" id="PTHR31361:SF15">
    <property type="entry name" value="GH16 DOMAIN-CONTAINING PROTEIN"/>
    <property type="match status" value="1"/>
</dbReference>
<keyword evidence="4" id="KW-0735">Signal-anchor</keyword>
<dbReference type="EMBL" id="SOZI01000006">
    <property type="protein sequence ID" value="TNY23923.1"/>
    <property type="molecule type" value="Genomic_DNA"/>
</dbReference>
<feature type="region of interest" description="Disordered" evidence="9">
    <location>
        <begin position="86"/>
        <end position="134"/>
    </location>
</feature>
<proteinExistence type="inferred from homology"/>
<dbReference type="Pfam" id="PF03935">
    <property type="entry name" value="SKN1_KRE6_Sbg1"/>
    <property type="match status" value="1"/>
</dbReference>
<evidence type="ECO:0000313" key="12">
    <source>
        <dbReference type="EMBL" id="TNY23923.1"/>
    </source>
</evidence>
<evidence type="ECO:0000256" key="1">
    <source>
        <dbReference type="ARBA" id="ARBA00004606"/>
    </source>
</evidence>
<dbReference type="GO" id="GO:0015926">
    <property type="term" value="F:glucosidase activity"/>
    <property type="evidence" value="ECO:0007669"/>
    <property type="project" value="TreeGrafter"/>
</dbReference>
<dbReference type="Gene3D" id="2.60.120.200">
    <property type="match status" value="1"/>
</dbReference>
<feature type="compositionally biased region" description="Low complexity" evidence="9">
    <location>
        <begin position="86"/>
        <end position="107"/>
    </location>
</feature>
<keyword evidence="13" id="KW-1185">Reference proteome</keyword>
<evidence type="ECO:0000256" key="9">
    <source>
        <dbReference type="SAM" id="MobiDB-lite"/>
    </source>
</evidence>
<dbReference type="GO" id="GO:0006078">
    <property type="term" value="P:(1-&gt;6)-beta-D-glucan biosynthetic process"/>
    <property type="evidence" value="ECO:0007669"/>
    <property type="project" value="TreeGrafter"/>
</dbReference>
<dbReference type="InterPro" id="IPR013320">
    <property type="entry name" value="ConA-like_dom_sf"/>
</dbReference>
<keyword evidence="3 10" id="KW-0812">Transmembrane</keyword>
<evidence type="ECO:0000256" key="6">
    <source>
        <dbReference type="ARBA" id="ARBA00023136"/>
    </source>
</evidence>
<evidence type="ECO:0000313" key="13">
    <source>
        <dbReference type="Proteomes" id="UP000311382"/>
    </source>
</evidence>
<dbReference type="GO" id="GO:0031505">
    <property type="term" value="P:fungal-type cell wall organization"/>
    <property type="evidence" value="ECO:0007669"/>
    <property type="project" value="TreeGrafter"/>
</dbReference>
<feature type="compositionally biased region" description="Polar residues" evidence="9">
    <location>
        <begin position="1"/>
        <end position="18"/>
    </location>
</feature>
<sequence>MSFDAQGSGSARSESSQGVRPESSLRTDSRASHLDEASFGVLNGTVGGLYSPFPEAFAPRRTSATLGTRRSSSCLLDPPSLPYSSSSFPIPDSPSSSSSAFELNPSSTAQSIPRLEGQSGSTTPGASWTSWEKEPDDFLHEVDPELERVMDKQMRARFSWFALLNTASLCIVVILIIGLFAAWPIWRFAIDGDWNRAEMQTITNSTGQVPKIPALPTLIDDATPREAYKRTGLDGDEYKLVFSDEFNHDGRTFWPGDDPYWEAVDLWYWGTRDLEWYDPDAITTRDGNLVITLDQTPTNNLNFRSGMLQSWNKFCFTGGYLEVRLSLPGEPDTQGFWPGVWTLGNLGRAGYGGTNDGVWPYTYDSCDVGTLPNQTWPNGTDPVAAKESGSRDYGGELSWLSGQRFSACTCEVDRDEHPGPDVAVGRGAPEIDALEGSIWRTGDRGSASQSTQVAPFTAGYGWLNTTPHVELNPDWTIRQNQWRGSINQESLSHEVMTDSTSFSGRGYTSYGFEYDPGPDGEIRWAINGSSTWTMRASAIGPDDAAQIGQRLVSEEPMSIVLNLAISYAFQEPQWGKLQFPGSLLIDYVRVYQKGDAKIGCDPKSHPTAKYIEDHMDMYTNPNISTFAESRYRKPRNRLSAQGCS</sequence>
<comment type="subcellular location">
    <subcellularLocation>
        <location evidence="1">Membrane</location>
        <topology evidence="1">Single-pass type II membrane protein</topology>
    </subcellularLocation>
</comment>
<dbReference type="InterPro" id="IPR000757">
    <property type="entry name" value="Beta-glucanase-like"/>
</dbReference>
<feature type="domain" description="GH16" evidence="11">
    <location>
        <begin position="197"/>
        <end position="596"/>
    </location>
</feature>
<keyword evidence="7" id="KW-0325">Glycoprotein</keyword>
<evidence type="ECO:0000259" key="11">
    <source>
        <dbReference type="PROSITE" id="PS51762"/>
    </source>
</evidence>
<dbReference type="STRING" id="5288.A0A5C5G441"/>
<dbReference type="InterPro" id="IPR005629">
    <property type="entry name" value="Skn1/Kre6/Sbg1"/>
</dbReference>
<dbReference type="SUPFAM" id="SSF49899">
    <property type="entry name" value="Concanavalin A-like lectins/glucanases"/>
    <property type="match status" value="1"/>
</dbReference>